<dbReference type="Proteomes" id="UP001139103">
    <property type="component" value="Unassembled WGS sequence"/>
</dbReference>
<dbReference type="EMBL" id="JAJKFT010000004">
    <property type="protein sequence ID" value="MCC9628861.1"/>
    <property type="molecule type" value="Genomic_DNA"/>
</dbReference>
<dbReference type="PANTHER" id="PTHR32251:SF17">
    <property type="entry name" value="STEROID 5-ALPHA REDUCTASE C-TERMINAL DOMAIN-CONTAINING PROTEIN"/>
    <property type="match status" value="1"/>
</dbReference>
<keyword evidence="1" id="KW-0812">Transmembrane</keyword>
<gene>
    <name evidence="2" type="ORF">LOC68_10665</name>
</gene>
<reference evidence="2" key="1">
    <citation type="submission" date="2021-11" db="EMBL/GenBank/DDBJ databases">
        <title>Genome sequence.</title>
        <authorList>
            <person name="Sun Q."/>
        </authorList>
    </citation>
    <scope>NUCLEOTIDE SEQUENCE</scope>
    <source>
        <strain evidence="2">JC732</strain>
    </source>
</reference>
<feature type="transmembrane region" description="Helical" evidence="1">
    <location>
        <begin position="137"/>
        <end position="158"/>
    </location>
</feature>
<dbReference type="RefSeq" id="WP_230218351.1">
    <property type="nucleotide sequence ID" value="NZ_JAJKFT010000004.1"/>
</dbReference>
<evidence type="ECO:0000313" key="3">
    <source>
        <dbReference type="Proteomes" id="UP001139103"/>
    </source>
</evidence>
<dbReference type="PANTHER" id="PTHR32251">
    <property type="entry name" value="3-OXO-5-ALPHA-STEROID 4-DEHYDROGENASE"/>
    <property type="match status" value="1"/>
</dbReference>
<dbReference type="PROSITE" id="PS50244">
    <property type="entry name" value="S5A_REDUCTASE"/>
    <property type="match status" value="1"/>
</dbReference>
<dbReference type="GO" id="GO:0016020">
    <property type="term" value="C:membrane"/>
    <property type="evidence" value="ECO:0007669"/>
    <property type="project" value="TreeGrafter"/>
</dbReference>
<feature type="transmembrane region" description="Helical" evidence="1">
    <location>
        <begin position="190"/>
        <end position="208"/>
    </location>
</feature>
<dbReference type="InterPro" id="IPR010721">
    <property type="entry name" value="UstE-like"/>
</dbReference>
<keyword evidence="1" id="KW-0472">Membrane</keyword>
<organism evidence="2 3">
    <name type="scientific">Blastopirellula sediminis</name>
    <dbReference type="NCBI Taxonomy" id="2894196"/>
    <lineage>
        <taxon>Bacteria</taxon>
        <taxon>Pseudomonadati</taxon>
        <taxon>Planctomycetota</taxon>
        <taxon>Planctomycetia</taxon>
        <taxon>Pirellulales</taxon>
        <taxon>Pirellulaceae</taxon>
        <taxon>Blastopirellula</taxon>
    </lineage>
</organism>
<keyword evidence="1" id="KW-1133">Transmembrane helix</keyword>
<dbReference type="Pfam" id="PF06966">
    <property type="entry name" value="DUF1295"/>
    <property type="match status" value="1"/>
</dbReference>
<comment type="caution">
    <text evidence="2">The sequence shown here is derived from an EMBL/GenBank/DDBJ whole genome shotgun (WGS) entry which is preliminary data.</text>
</comment>
<evidence type="ECO:0000256" key="1">
    <source>
        <dbReference type="SAM" id="Phobius"/>
    </source>
</evidence>
<feature type="transmembrane region" description="Helical" evidence="1">
    <location>
        <begin position="61"/>
        <end position="82"/>
    </location>
</feature>
<protein>
    <submittedName>
        <fullName evidence="2">DUF1295 domain-containing protein</fullName>
    </submittedName>
</protein>
<accession>A0A9X1MLM8</accession>
<sequence length="262" mass="29404">MSPELTDVLFRSASVIAGFMALVWAVSLWRKDASVVDVAWGLGFVLVAWTAYFGSSERNSFGLLLPILTTIWGVRLSGYLFWRNHGHGEDYRYREMRDYWGASFPWVSLLTVFGLQGLVMWTVSLPLQAGIACADRSVLWLTIVGVLLWGAGLFFEAVGDWQLARFRATRTSENAVLDTGLWRYTRHPNYFGDFLVWWGFYLVAVAQSGAWWTAIGPAAMSVFLMRVSGVTLLEKSLSIKKPGYADYVARTNAFFPGLPKGK</sequence>
<feature type="transmembrane region" description="Helical" evidence="1">
    <location>
        <begin position="36"/>
        <end position="55"/>
    </location>
</feature>
<evidence type="ECO:0000313" key="2">
    <source>
        <dbReference type="EMBL" id="MCC9628861.1"/>
    </source>
</evidence>
<dbReference type="AlphaFoldDB" id="A0A9X1MLM8"/>
<name>A0A9X1MLM8_9BACT</name>
<feature type="transmembrane region" description="Helical" evidence="1">
    <location>
        <begin position="12"/>
        <end position="29"/>
    </location>
</feature>
<feature type="transmembrane region" description="Helical" evidence="1">
    <location>
        <begin position="103"/>
        <end position="125"/>
    </location>
</feature>
<keyword evidence="3" id="KW-1185">Reference proteome</keyword>
<proteinExistence type="predicted"/>
<dbReference type="Gene3D" id="1.20.120.1630">
    <property type="match status" value="1"/>
</dbReference>